<dbReference type="InterPro" id="IPR016174">
    <property type="entry name" value="Di-haem_cyt_TM"/>
</dbReference>
<evidence type="ECO:0000256" key="2">
    <source>
        <dbReference type="ARBA" id="ARBA00022475"/>
    </source>
</evidence>
<evidence type="ECO:0000259" key="7">
    <source>
        <dbReference type="Pfam" id="PF01292"/>
    </source>
</evidence>
<dbReference type="Pfam" id="PF01292">
    <property type="entry name" value="Ni_hydr_CYTB"/>
    <property type="match status" value="1"/>
</dbReference>
<evidence type="ECO:0000256" key="6">
    <source>
        <dbReference type="SAM" id="Phobius"/>
    </source>
</evidence>
<comment type="subcellular location">
    <subcellularLocation>
        <location evidence="1">Cell membrane</location>
        <topology evidence="1">Multi-pass membrane protein</topology>
    </subcellularLocation>
</comment>
<dbReference type="EMBL" id="ABIA03000004">
    <property type="protein sequence ID" value="EDQ31608.1"/>
    <property type="molecule type" value="Genomic_DNA"/>
</dbReference>
<protein>
    <submittedName>
        <fullName evidence="8">Cytochrome b</fullName>
    </submittedName>
</protein>
<dbReference type="RefSeq" id="WP_007198023.1">
    <property type="nucleotide sequence ID" value="NZ_CM002917.1"/>
</dbReference>
<dbReference type="PANTHER" id="PTHR30485:SF2">
    <property type="entry name" value="BLL0597 PROTEIN"/>
    <property type="match status" value="1"/>
</dbReference>
<dbReference type="InterPro" id="IPR011577">
    <property type="entry name" value="Cyt_b561_bac/Ni-Hgenase"/>
</dbReference>
<feature type="transmembrane region" description="Helical" evidence="6">
    <location>
        <begin position="54"/>
        <end position="76"/>
    </location>
</feature>
<keyword evidence="5 6" id="KW-0472">Membrane</keyword>
<dbReference type="Proteomes" id="UP000004291">
    <property type="component" value="Chromosome"/>
</dbReference>
<organism evidence="8 9">
    <name type="scientific">Hoeflea phototrophica (strain DSM 17068 / NCIMB 14078 / DFL-43)</name>
    <dbReference type="NCBI Taxonomy" id="411684"/>
    <lineage>
        <taxon>Bacteria</taxon>
        <taxon>Pseudomonadati</taxon>
        <taxon>Pseudomonadota</taxon>
        <taxon>Alphaproteobacteria</taxon>
        <taxon>Hyphomicrobiales</taxon>
        <taxon>Rhizobiaceae</taxon>
        <taxon>Hoeflea</taxon>
    </lineage>
</organism>
<dbReference type="GO" id="GO:0020037">
    <property type="term" value="F:heme binding"/>
    <property type="evidence" value="ECO:0007669"/>
    <property type="project" value="TreeGrafter"/>
</dbReference>
<sequence length="193" mass="20670">MAAAKAAMEAGDNASPATILVWDPLVRIFHWSLVGLFAFAFLTGDELKTPHETAGYVITGLIAVRVVWGLIGSRYARFSSFLNRPSTVAGFIGDTMRMKARRYLGHNPAGGLMVIALIAVIAVISLTGYMMTTDAWWGVGWVEDLHEASAFAALGLVALHLCGVIVASFEHGENLVRAMVTGRKRAPGPEDVA</sequence>
<evidence type="ECO:0000313" key="8">
    <source>
        <dbReference type="EMBL" id="EDQ31608.1"/>
    </source>
</evidence>
<evidence type="ECO:0000256" key="3">
    <source>
        <dbReference type="ARBA" id="ARBA00022692"/>
    </source>
</evidence>
<dbReference type="GO" id="GO:0005886">
    <property type="term" value="C:plasma membrane"/>
    <property type="evidence" value="ECO:0007669"/>
    <property type="project" value="UniProtKB-SubCell"/>
</dbReference>
<dbReference type="SUPFAM" id="SSF81342">
    <property type="entry name" value="Transmembrane di-heme cytochromes"/>
    <property type="match status" value="1"/>
</dbReference>
<keyword evidence="4 6" id="KW-1133">Transmembrane helix</keyword>
<comment type="caution">
    <text evidence="8">The sequence shown here is derived from an EMBL/GenBank/DDBJ whole genome shotgun (WGS) entry which is preliminary data.</text>
</comment>
<feature type="transmembrane region" description="Helical" evidence="6">
    <location>
        <begin position="150"/>
        <end position="169"/>
    </location>
</feature>
<evidence type="ECO:0000313" key="9">
    <source>
        <dbReference type="Proteomes" id="UP000004291"/>
    </source>
</evidence>
<reference evidence="8 9" key="2">
    <citation type="submission" date="2012-06" db="EMBL/GenBank/DDBJ databases">
        <authorList>
            <person name="Fiebig A."/>
        </authorList>
    </citation>
    <scope>NUCLEOTIDE SEQUENCE [LARGE SCALE GENOMIC DNA]</scope>
    <source>
        <strain evidence="8 9">DFL-43</strain>
    </source>
</reference>
<keyword evidence="9" id="KW-1185">Reference proteome</keyword>
<name>A9DGE2_HOEPD</name>
<dbReference type="InterPro" id="IPR051542">
    <property type="entry name" value="Hydrogenase_cytochrome"/>
</dbReference>
<feature type="transmembrane region" description="Helical" evidence="6">
    <location>
        <begin position="25"/>
        <end position="42"/>
    </location>
</feature>
<evidence type="ECO:0000256" key="5">
    <source>
        <dbReference type="ARBA" id="ARBA00023136"/>
    </source>
</evidence>
<dbReference type="HOGENOM" id="CLU_078451_2_1_5"/>
<evidence type="ECO:0000256" key="4">
    <source>
        <dbReference type="ARBA" id="ARBA00022989"/>
    </source>
</evidence>
<keyword evidence="2" id="KW-1003">Cell membrane</keyword>
<reference evidence="8 9" key="1">
    <citation type="submission" date="2007-10" db="EMBL/GenBank/DDBJ databases">
        <authorList>
            <person name="Wagner-Dobler I."/>
            <person name="Ferriera S."/>
            <person name="Johnson J."/>
            <person name="Kravitz S."/>
            <person name="Beeson K."/>
            <person name="Sutton G."/>
            <person name="Rogers Y.-H."/>
            <person name="Friedman R."/>
            <person name="Frazier M."/>
            <person name="Venter J.C."/>
        </authorList>
    </citation>
    <scope>NUCLEOTIDE SEQUENCE [LARGE SCALE GENOMIC DNA]</scope>
    <source>
        <strain evidence="8 9">DFL-43</strain>
    </source>
</reference>
<proteinExistence type="predicted"/>
<feature type="domain" description="Cytochrome b561 bacterial/Ni-hydrogenase" evidence="7">
    <location>
        <begin position="21"/>
        <end position="182"/>
    </location>
</feature>
<dbReference type="Gene3D" id="1.20.950.20">
    <property type="entry name" value="Transmembrane di-heme cytochromes, Chain C"/>
    <property type="match status" value="1"/>
</dbReference>
<evidence type="ECO:0000256" key="1">
    <source>
        <dbReference type="ARBA" id="ARBA00004651"/>
    </source>
</evidence>
<dbReference type="AlphaFoldDB" id="A9DGE2"/>
<dbReference type="eggNOG" id="COG3658">
    <property type="taxonomic scope" value="Bacteria"/>
</dbReference>
<accession>A9DGE2</accession>
<dbReference type="PANTHER" id="PTHR30485">
    <property type="entry name" value="NI/FE-HYDROGENASE 1 B-TYPE CYTOCHROME SUBUNIT"/>
    <property type="match status" value="1"/>
</dbReference>
<gene>
    <name evidence="8" type="ORF">HPDFL43_11251</name>
</gene>
<dbReference type="STRING" id="411684.HPDFL43_11251"/>
<dbReference type="OrthoDB" id="196472at2"/>
<feature type="transmembrane region" description="Helical" evidence="6">
    <location>
        <begin position="109"/>
        <end position="130"/>
    </location>
</feature>
<keyword evidence="3 6" id="KW-0812">Transmembrane</keyword>
<dbReference type="GO" id="GO:0009055">
    <property type="term" value="F:electron transfer activity"/>
    <property type="evidence" value="ECO:0007669"/>
    <property type="project" value="InterPro"/>
</dbReference>
<dbReference type="GO" id="GO:0022904">
    <property type="term" value="P:respiratory electron transport chain"/>
    <property type="evidence" value="ECO:0007669"/>
    <property type="project" value="InterPro"/>
</dbReference>